<dbReference type="SUPFAM" id="SSF46785">
    <property type="entry name" value="Winged helix' DNA-binding domain"/>
    <property type="match status" value="1"/>
</dbReference>
<dbReference type="OrthoDB" id="1357022at2759"/>
<evidence type="ECO:0000256" key="1">
    <source>
        <dbReference type="ARBA" id="ARBA00022614"/>
    </source>
</evidence>
<proteinExistence type="predicted"/>
<dbReference type="SUPFAM" id="SSF52540">
    <property type="entry name" value="P-loop containing nucleoside triphosphate hydrolases"/>
    <property type="match status" value="1"/>
</dbReference>
<dbReference type="InterPro" id="IPR035897">
    <property type="entry name" value="Toll_tir_struct_dom_sf"/>
</dbReference>
<evidence type="ECO:0000256" key="3">
    <source>
        <dbReference type="ARBA" id="ARBA00022821"/>
    </source>
</evidence>
<gene>
    <name evidence="5" type="ORF">ARALYDRAFT_683542</name>
</gene>
<dbReference type="InterPro" id="IPR000157">
    <property type="entry name" value="TIR_dom"/>
</dbReference>
<dbReference type="InterPro" id="IPR027417">
    <property type="entry name" value="P-loop_NTPase"/>
</dbReference>
<dbReference type="Gramene" id="Al_scaffold_0008_362">
    <property type="protein sequence ID" value="Al_scaffold_0008_362"/>
    <property type="gene ID" value="Al_scaffold_0008_362"/>
</dbReference>
<dbReference type="GO" id="GO:0043531">
    <property type="term" value="F:ADP binding"/>
    <property type="evidence" value="ECO:0007669"/>
    <property type="project" value="InterPro"/>
</dbReference>
<keyword evidence="2" id="KW-0677">Repeat</keyword>
<dbReference type="PROSITE" id="PS50104">
    <property type="entry name" value="TIR"/>
    <property type="match status" value="1"/>
</dbReference>
<dbReference type="PANTHER" id="PTHR11017">
    <property type="entry name" value="LEUCINE-RICH REPEAT-CONTAINING PROTEIN"/>
    <property type="match status" value="1"/>
</dbReference>
<dbReference type="Pfam" id="PF01582">
    <property type="entry name" value="TIR"/>
    <property type="match status" value="1"/>
</dbReference>
<keyword evidence="6" id="KW-1185">Reference proteome</keyword>
<feature type="domain" description="TIR" evidence="4">
    <location>
        <begin position="7"/>
        <end position="182"/>
    </location>
</feature>
<accession>D7MKA7</accession>
<sequence>METSRTVGYDVFIDYSSKDTRHSFVSHLHAAFGRRGISVFLAEHCTLSEATLKPGFELANEIQLAIERSKIYVVVFSKNYASSPLCLETLMTFMDLQRRKDGPVVIPVFYGDVTRSIVEQQTERFKEDFSKHRGFFSDEKDRVERWRKGLTEAAKLHGHESIEQQNDSELVEDIVADVRERLCPTGMIGFYSRLLGIENLLFKQSHDIYRLGIWGMPGIGKTAISQESFNQMTKHFETQCFIQDFHVAFNDKGLYVLREEYLIDKLREKRVLVVLDDVRNPMDAESFLGGFDHCFGPESLMIISSRDKQVLHQCQVDSVYEIPALNKKEAQRLFTRFAFSEKEPSDTNLIEVSKKVVEYADGNPLALCHYGRELGKKKPEEVVAEFEKIKQSPPREIMHVFKSSYDELSENERSIFLDIAFFFNGENLDYVMRILEGCGFFPHVGIDRLVERSLLMISKNNNVEMQILIQDIARNIVNEEKNQITRHRRLWDPSIIKSFLEENKPKGTEVIEGIFLDTTKLTVDVNPKAFENMYNLRLLKIYSSNSESTQEFHLPKGLRSLPYELRLLHWEKYPLRSFPEDFDPRHLVELNMPYSHLQNLWEGTKSLVKLKIINLSHSQQLVEVDVLLKACSLEQIHLQGCTSLESIPHIDQLENLQLLNLSGCTRLKRKEILEEIKKLDPEGGLRETKFESLVFSTLVELELEDNTESFS</sequence>
<dbReference type="InterPro" id="IPR036390">
    <property type="entry name" value="WH_DNA-bd_sf"/>
</dbReference>
<dbReference type="InterPro" id="IPR002182">
    <property type="entry name" value="NB-ARC"/>
</dbReference>
<name>D7MKA7_ARALL</name>
<dbReference type="HOGENOM" id="CLU_001561_2_1_1"/>
<evidence type="ECO:0000256" key="2">
    <source>
        <dbReference type="ARBA" id="ARBA00022737"/>
    </source>
</evidence>
<dbReference type="Pfam" id="PF23282">
    <property type="entry name" value="WHD_ROQ1"/>
    <property type="match status" value="1"/>
</dbReference>
<evidence type="ECO:0000313" key="5">
    <source>
        <dbReference type="EMBL" id="EFH41528.1"/>
    </source>
</evidence>
<dbReference type="Gene3D" id="3.40.50.300">
    <property type="entry name" value="P-loop containing nucleotide triphosphate hydrolases"/>
    <property type="match status" value="1"/>
</dbReference>
<protein>
    <submittedName>
        <fullName evidence="5">Predicted protein</fullName>
    </submittedName>
</protein>
<dbReference type="InterPro" id="IPR058192">
    <property type="entry name" value="WHD_ROQ1-like"/>
</dbReference>
<evidence type="ECO:0000313" key="6">
    <source>
        <dbReference type="Proteomes" id="UP000008694"/>
    </source>
</evidence>
<dbReference type="Pfam" id="PF00931">
    <property type="entry name" value="NB-ARC"/>
    <property type="match status" value="1"/>
</dbReference>
<dbReference type="InterPro" id="IPR044974">
    <property type="entry name" value="Disease_R_plants"/>
</dbReference>
<dbReference type="InterPro" id="IPR011713">
    <property type="entry name" value="Leu-rich_rpt_3"/>
</dbReference>
<dbReference type="InterPro" id="IPR042197">
    <property type="entry name" value="Apaf_helical"/>
</dbReference>
<dbReference type="PRINTS" id="PR00364">
    <property type="entry name" value="DISEASERSIST"/>
</dbReference>
<dbReference type="Pfam" id="PF07725">
    <property type="entry name" value="LRR_3"/>
    <property type="match status" value="1"/>
</dbReference>
<dbReference type="InterPro" id="IPR032675">
    <property type="entry name" value="LRR_dom_sf"/>
</dbReference>
<dbReference type="GO" id="GO:0006952">
    <property type="term" value="P:defense response"/>
    <property type="evidence" value="ECO:0007669"/>
    <property type="project" value="UniProtKB-KW"/>
</dbReference>
<keyword evidence="1" id="KW-0433">Leucine-rich repeat</keyword>
<dbReference type="SMART" id="SM00255">
    <property type="entry name" value="TIR"/>
    <property type="match status" value="1"/>
</dbReference>
<evidence type="ECO:0000259" key="4">
    <source>
        <dbReference type="PROSITE" id="PS50104"/>
    </source>
</evidence>
<dbReference type="SUPFAM" id="SSF52200">
    <property type="entry name" value="Toll/Interleukin receptor TIR domain"/>
    <property type="match status" value="1"/>
</dbReference>
<dbReference type="Gene3D" id="3.80.10.10">
    <property type="entry name" value="Ribonuclease Inhibitor"/>
    <property type="match status" value="1"/>
</dbReference>
<dbReference type="KEGG" id="aly:9299589"/>
<dbReference type="Gene3D" id="1.10.8.430">
    <property type="entry name" value="Helical domain of apoptotic protease-activating factors"/>
    <property type="match status" value="1"/>
</dbReference>
<dbReference type="ExpressionAtlas" id="D7MKA7">
    <property type="expression patterns" value="baseline"/>
</dbReference>
<dbReference type="AlphaFoldDB" id="D7MKA7"/>
<dbReference type="eggNOG" id="ENOG502SI7S">
    <property type="taxonomic scope" value="Eukaryota"/>
</dbReference>
<keyword evidence="3" id="KW-0611">Plant defense</keyword>
<reference evidence="6" key="1">
    <citation type="journal article" date="2011" name="Nat. Genet.">
        <title>The Arabidopsis lyrata genome sequence and the basis of rapid genome size change.</title>
        <authorList>
            <person name="Hu T.T."/>
            <person name="Pattyn P."/>
            <person name="Bakker E.G."/>
            <person name="Cao J."/>
            <person name="Cheng J.-F."/>
            <person name="Clark R.M."/>
            <person name="Fahlgren N."/>
            <person name="Fawcett J.A."/>
            <person name="Grimwood J."/>
            <person name="Gundlach H."/>
            <person name="Haberer G."/>
            <person name="Hollister J.D."/>
            <person name="Ossowski S."/>
            <person name="Ottilar R.P."/>
            <person name="Salamov A.A."/>
            <person name="Schneeberger K."/>
            <person name="Spannagl M."/>
            <person name="Wang X."/>
            <person name="Yang L."/>
            <person name="Nasrallah M.E."/>
            <person name="Bergelson J."/>
            <person name="Carrington J.C."/>
            <person name="Gaut B.S."/>
            <person name="Schmutz J."/>
            <person name="Mayer K.F.X."/>
            <person name="Van de Peer Y."/>
            <person name="Grigoriev I.V."/>
            <person name="Nordborg M."/>
            <person name="Weigel D."/>
            <person name="Guo Y.-L."/>
        </authorList>
    </citation>
    <scope>NUCLEOTIDE SEQUENCE [LARGE SCALE GENOMIC DNA]</scope>
    <source>
        <strain evidence="6">cv. MN47</strain>
    </source>
</reference>
<dbReference type="STRING" id="81972.D7MKA7"/>
<organism evidence="6">
    <name type="scientific">Arabidopsis lyrata subsp. lyrata</name>
    <name type="common">Lyre-leaved rock-cress</name>
    <dbReference type="NCBI Taxonomy" id="81972"/>
    <lineage>
        <taxon>Eukaryota</taxon>
        <taxon>Viridiplantae</taxon>
        <taxon>Streptophyta</taxon>
        <taxon>Embryophyta</taxon>
        <taxon>Tracheophyta</taxon>
        <taxon>Spermatophyta</taxon>
        <taxon>Magnoliopsida</taxon>
        <taxon>eudicotyledons</taxon>
        <taxon>Gunneridae</taxon>
        <taxon>Pentapetalae</taxon>
        <taxon>rosids</taxon>
        <taxon>malvids</taxon>
        <taxon>Brassicales</taxon>
        <taxon>Brassicaceae</taxon>
        <taxon>Camelineae</taxon>
        <taxon>Arabidopsis</taxon>
    </lineage>
</organism>
<dbReference type="GO" id="GO:0007165">
    <property type="term" value="P:signal transduction"/>
    <property type="evidence" value="ECO:0007669"/>
    <property type="project" value="InterPro"/>
</dbReference>
<dbReference type="PANTHER" id="PTHR11017:SF479">
    <property type="entry name" value="DISEASE RESISTANCE PROTEIN (TIR-NBS-LRR CLASS) FAMILY"/>
    <property type="match status" value="1"/>
</dbReference>
<dbReference type="Gene3D" id="3.40.50.10140">
    <property type="entry name" value="Toll/interleukin-1 receptor homology (TIR) domain"/>
    <property type="match status" value="1"/>
</dbReference>
<dbReference type="EMBL" id="GL348720">
    <property type="protein sequence ID" value="EFH41528.1"/>
    <property type="molecule type" value="Genomic_DNA"/>
</dbReference>
<dbReference type="Proteomes" id="UP000008694">
    <property type="component" value="Unassembled WGS sequence"/>
</dbReference>
<dbReference type="SUPFAM" id="SSF52058">
    <property type="entry name" value="L domain-like"/>
    <property type="match status" value="1"/>
</dbReference>